<evidence type="ECO:0000256" key="1">
    <source>
        <dbReference type="ARBA" id="ARBA00004141"/>
    </source>
</evidence>
<comment type="caution">
    <text evidence="6">The sequence shown here is derived from an EMBL/GenBank/DDBJ whole genome shotgun (WGS) entry which is preliminary data.</text>
</comment>
<dbReference type="EMBL" id="JACAZI010000003">
    <property type="protein sequence ID" value="KAF7365684.1"/>
    <property type="molecule type" value="Genomic_DNA"/>
</dbReference>
<keyword evidence="4 5" id="KW-0472">Membrane</keyword>
<comment type="subcellular location">
    <subcellularLocation>
        <location evidence="1">Membrane</location>
        <topology evidence="1">Multi-pass membrane protein</topology>
    </subcellularLocation>
</comment>
<evidence type="ECO:0000256" key="3">
    <source>
        <dbReference type="ARBA" id="ARBA00022989"/>
    </source>
</evidence>
<dbReference type="PANTHER" id="PTHR23112:SF37">
    <property type="entry name" value="G PROTEIN-COUPLED RECEPTOR GPR1"/>
    <property type="match status" value="1"/>
</dbReference>
<feature type="transmembrane region" description="Helical" evidence="5">
    <location>
        <begin position="120"/>
        <end position="139"/>
    </location>
</feature>
<gene>
    <name evidence="6" type="ORF">MVEN_00442100</name>
</gene>
<evidence type="ECO:0000256" key="2">
    <source>
        <dbReference type="ARBA" id="ARBA00022692"/>
    </source>
</evidence>
<dbReference type="GO" id="GO:0007189">
    <property type="term" value="P:adenylate cyclase-activating G protein-coupled receptor signaling pathway"/>
    <property type="evidence" value="ECO:0007669"/>
    <property type="project" value="TreeGrafter"/>
</dbReference>
<dbReference type="GO" id="GO:0005886">
    <property type="term" value="C:plasma membrane"/>
    <property type="evidence" value="ECO:0007669"/>
    <property type="project" value="TreeGrafter"/>
</dbReference>
<feature type="transmembrane region" description="Helical" evidence="5">
    <location>
        <begin position="258"/>
        <end position="290"/>
    </location>
</feature>
<dbReference type="Proteomes" id="UP000620124">
    <property type="component" value="Unassembled WGS sequence"/>
</dbReference>
<dbReference type="OrthoDB" id="100006at2759"/>
<evidence type="ECO:0000256" key="4">
    <source>
        <dbReference type="ARBA" id="ARBA00023136"/>
    </source>
</evidence>
<dbReference type="Gene3D" id="1.20.1070.10">
    <property type="entry name" value="Rhodopsin 7-helix transmembrane proteins"/>
    <property type="match status" value="1"/>
</dbReference>
<feature type="transmembrane region" description="Helical" evidence="5">
    <location>
        <begin position="146"/>
        <end position="168"/>
    </location>
</feature>
<protein>
    <submittedName>
        <fullName evidence="6">Git3 domain-containing protein</fullName>
    </submittedName>
</protein>
<name>A0A8H6YUX8_9AGAR</name>
<feature type="transmembrane region" description="Helical" evidence="5">
    <location>
        <begin position="199"/>
        <end position="220"/>
    </location>
</feature>
<dbReference type="AlphaFoldDB" id="A0A8H6YUX8"/>
<organism evidence="6 7">
    <name type="scientific">Mycena venus</name>
    <dbReference type="NCBI Taxonomy" id="2733690"/>
    <lineage>
        <taxon>Eukaryota</taxon>
        <taxon>Fungi</taxon>
        <taxon>Dikarya</taxon>
        <taxon>Basidiomycota</taxon>
        <taxon>Agaricomycotina</taxon>
        <taxon>Agaricomycetes</taxon>
        <taxon>Agaricomycetidae</taxon>
        <taxon>Agaricales</taxon>
        <taxon>Marasmiineae</taxon>
        <taxon>Mycenaceae</taxon>
        <taxon>Mycena</taxon>
    </lineage>
</organism>
<evidence type="ECO:0000256" key="5">
    <source>
        <dbReference type="SAM" id="Phobius"/>
    </source>
</evidence>
<keyword evidence="2 5" id="KW-0812">Transmembrane</keyword>
<reference evidence="6" key="1">
    <citation type="submission" date="2020-05" db="EMBL/GenBank/DDBJ databases">
        <title>Mycena genomes resolve the evolution of fungal bioluminescence.</title>
        <authorList>
            <person name="Tsai I.J."/>
        </authorList>
    </citation>
    <scope>NUCLEOTIDE SEQUENCE</scope>
    <source>
        <strain evidence="6">CCC161011</strain>
    </source>
</reference>
<dbReference type="GO" id="GO:0004930">
    <property type="term" value="F:G protein-coupled receptor activity"/>
    <property type="evidence" value="ECO:0007669"/>
    <property type="project" value="TreeGrafter"/>
</dbReference>
<keyword evidence="7" id="KW-1185">Reference proteome</keyword>
<accession>A0A8H6YUX8</accession>
<keyword evidence="3 5" id="KW-1133">Transmembrane helix</keyword>
<feature type="transmembrane region" description="Helical" evidence="5">
    <location>
        <begin position="310"/>
        <end position="330"/>
    </location>
</feature>
<proteinExistence type="predicted"/>
<evidence type="ECO:0000313" key="6">
    <source>
        <dbReference type="EMBL" id="KAF7365684.1"/>
    </source>
</evidence>
<dbReference type="PANTHER" id="PTHR23112">
    <property type="entry name" value="G PROTEIN-COUPLED RECEPTOR 157-RELATED"/>
    <property type="match status" value="1"/>
</dbReference>
<feature type="transmembrane region" description="Helical" evidence="5">
    <location>
        <begin position="28"/>
        <end position="51"/>
    </location>
</feature>
<evidence type="ECO:0000313" key="7">
    <source>
        <dbReference type="Proteomes" id="UP000620124"/>
    </source>
</evidence>
<sequence>MSEMTQALPDGGQMVLRVIYTSREEHGVTALVVVSCLSLIAVFGLLTAIALSAFNTRSAHQQHLFLRTHAAAYLISLLICDMIQSVASIMNARWLVDMAVETGTLCVIQGAMKQIADVGLSFWTFVIALHTFCLVVLGITPRPYVLWMTLIAGWSGLGVLAMAGPAFLDTARRGPFYGISGYWCWITQDYVVERATLDYMFMFIAAISSFVLYSVVFLRMRGNIMITGKRVTFQTSSINEGLGQQVESRTMSVARKMFLYPVNLSCLWATLDAELLQVAYTIVILPIAAARFSDWAGDDVPFEVTIFSDVVYLLSGIVNVTLFTTTRRILPAGSIKLPRFRVDKQSISRPHIATEYELESGSLNSYHHASGTYPLKAYSSVESNGDPSIKVPPALKAVIPNS</sequence>
<feature type="transmembrane region" description="Helical" evidence="5">
    <location>
        <begin position="71"/>
        <end position="90"/>
    </location>
</feature>